<dbReference type="CDD" id="cd02005">
    <property type="entry name" value="TPP_PDC_IPDC"/>
    <property type="match status" value="1"/>
</dbReference>
<feature type="binding site" evidence="8">
    <location>
        <position position="471"/>
    </location>
    <ligand>
        <name>Mg(2+)</name>
        <dbReference type="ChEBI" id="CHEBI:18420"/>
    </ligand>
</feature>
<dbReference type="InterPro" id="IPR011766">
    <property type="entry name" value="TPP_enzyme_TPP-bd"/>
</dbReference>
<gene>
    <name evidence="13" type="primary">ipdC</name>
    <name evidence="13" type="ORF">NMY3_03164</name>
</gene>
<keyword evidence="3 8" id="KW-0479">Metal-binding</keyword>
<dbReference type="InterPro" id="IPR012001">
    <property type="entry name" value="Thiamin_PyroP_enz_TPP-bd_dom"/>
</dbReference>
<feature type="domain" description="Thiamine pyrophosphate enzyme TPP-binding" evidence="11">
    <location>
        <begin position="404"/>
        <end position="532"/>
    </location>
</feature>
<evidence type="ECO:0000313" key="14">
    <source>
        <dbReference type="Proteomes" id="UP000058925"/>
    </source>
</evidence>
<evidence type="ECO:0000256" key="5">
    <source>
        <dbReference type="ARBA" id="ARBA00022842"/>
    </source>
</evidence>
<dbReference type="GO" id="GO:0030976">
    <property type="term" value="F:thiamine pyrophosphate binding"/>
    <property type="evidence" value="ECO:0007669"/>
    <property type="project" value="InterPro"/>
</dbReference>
<dbReference type="GeneID" id="60423028"/>
<dbReference type="InterPro" id="IPR029035">
    <property type="entry name" value="DHS-like_NAD/FAD-binding_dom"/>
</dbReference>
<keyword evidence="7 13" id="KW-0456">Lyase</keyword>
<dbReference type="EC" id="4.1.1.74" evidence="13"/>
<keyword evidence="6 9" id="KW-0786">Thiamine pyrophosphate</keyword>
<comment type="cofactor">
    <cofactor evidence="1">
        <name>thiamine diphosphate</name>
        <dbReference type="ChEBI" id="CHEBI:58937"/>
    </cofactor>
</comment>
<evidence type="ECO:0000256" key="9">
    <source>
        <dbReference type="RuleBase" id="RU362132"/>
    </source>
</evidence>
<feature type="binding site" evidence="8">
    <location>
        <position position="473"/>
    </location>
    <ligand>
        <name>Mg(2+)</name>
        <dbReference type="ChEBI" id="CHEBI:18420"/>
    </ligand>
</feature>
<protein>
    <submittedName>
        <fullName evidence="13">Indole-3-pyruvate decarboxylase</fullName>
        <ecNumber evidence="13">4.1.1.74</ecNumber>
    </submittedName>
</protein>
<keyword evidence="5 8" id="KW-0460">Magnesium</keyword>
<dbReference type="GO" id="GO:0044272">
    <property type="term" value="P:sulfur compound biosynthetic process"/>
    <property type="evidence" value="ECO:0007669"/>
    <property type="project" value="UniProtKB-ARBA"/>
</dbReference>
<dbReference type="SUPFAM" id="SSF52467">
    <property type="entry name" value="DHS-like NAD/FAD-binding domain"/>
    <property type="match status" value="1"/>
</dbReference>
<dbReference type="InterPro" id="IPR047213">
    <property type="entry name" value="TPP_PYR_PDC_IPDC-like"/>
</dbReference>
<dbReference type="KEGG" id="taa:NMY3_03164"/>
<organism evidence="13 14">
    <name type="scientific">Candidatus Nitrosocosmicus oleophilus</name>
    <dbReference type="NCBI Taxonomy" id="1353260"/>
    <lineage>
        <taxon>Archaea</taxon>
        <taxon>Nitrososphaerota</taxon>
        <taxon>Nitrososphaeria</taxon>
        <taxon>Nitrososphaerales</taxon>
        <taxon>Nitrososphaeraceae</taxon>
        <taxon>Candidatus Nitrosocosmicus</taxon>
    </lineage>
</organism>
<keyword evidence="4" id="KW-0210">Decarboxylase</keyword>
<feature type="binding site" evidence="8">
    <location>
        <position position="444"/>
    </location>
    <ligand>
        <name>Mg(2+)</name>
        <dbReference type="ChEBI" id="CHEBI:18420"/>
    </ligand>
</feature>
<name>A0A654M4D1_9ARCH</name>
<dbReference type="InterPro" id="IPR047214">
    <property type="entry name" value="TPP_PDC_IPDC"/>
</dbReference>
<dbReference type="SUPFAM" id="SSF52518">
    <property type="entry name" value="Thiamin diphosphate-binding fold (THDP-binding)"/>
    <property type="match status" value="2"/>
</dbReference>
<dbReference type="CDD" id="cd07038">
    <property type="entry name" value="TPP_PYR_PDC_IPDC_like"/>
    <property type="match status" value="1"/>
</dbReference>
<comment type="cofactor">
    <cofactor evidence="8">
        <name>Mg(2+)</name>
        <dbReference type="ChEBI" id="CHEBI:18420"/>
    </cofactor>
    <text evidence="8">Binds 1 Mg(2+) per subunit.</text>
</comment>
<dbReference type="Gene3D" id="3.40.50.970">
    <property type="match status" value="2"/>
</dbReference>
<evidence type="ECO:0000256" key="1">
    <source>
        <dbReference type="ARBA" id="ARBA00001964"/>
    </source>
</evidence>
<dbReference type="InterPro" id="IPR000399">
    <property type="entry name" value="TPP-bd_CS"/>
</dbReference>
<reference evidence="14" key="1">
    <citation type="submission" date="2015-10" db="EMBL/GenBank/DDBJ databases">
        <title>Niche specialization of a soil ammonia-oxidizing archaeon, Candidatus Nitrosocosmicus oleophilus.</title>
        <authorList>
            <person name="Jung M.-Y."/>
            <person name="Rhee S.-K."/>
        </authorList>
    </citation>
    <scope>NUCLEOTIDE SEQUENCE [LARGE SCALE GENOMIC DNA]</scope>
    <source>
        <strain evidence="14">MY3</strain>
    </source>
</reference>
<dbReference type="Proteomes" id="UP000058925">
    <property type="component" value="Chromosome"/>
</dbReference>
<dbReference type="Gene3D" id="3.40.50.1220">
    <property type="entry name" value="TPP-binding domain"/>
    <property type="match status" value="1"/>
</dbReference>
<dbReference type="PANTHER" id="PTHR43452">
    <property type="entry name" value="PYRUVATE DECARBOXYLASE"/>
    <property type="match status" value="1"/>
</dbReference>
<dbReference type="RefSeq" id="WP_196816434.1">
    <property type="nucleotide sequence ID" value="NZ_CP012850.1"/>
</dbReference>
<dbReference type="OrthoDB" id="6837at2157"/>
<comment type="similarity">
    <text evidence="2 9">Belongs to the TPP enzyme family.</text>
</comment>
<evidence type="ECO:0000256" key="3">
    <source>
        <dbReference type="ARBA" id="ARBA00022723"/>
    </source>
</evidence>
<evidence type="ECO:0000259" key="10">
    <source>
        <dbReference type="Pfam" id="PF00205"/>
    </source>
</evidence>
<evidence type="ECO:0000256" key="8">
    <source>
        <dbReference type="PIRSR" id="PIRSR036565-2"/>
    </source>
</evidence>
<dbReference type="Pfam" id="PF02775">
    <property type="entry name" value="TPP_enzyme_C"/>
    <property type="match status" value="1"/>
</dbReference>
<dbReference type="PANTHER" id="PTHR43452:SF30">
    <property type="entry name" value="PYRUVATE DECARBOXYLASE ISOZYME 1-RELATED"/>
    <property type="match status" value="1"/>
</dbReference>
<dbReference type="InterPro" id="IPR012000">
    <property type="entry name" value="Thiamin_PyroP_enz_cen_dom"/>
</dbReference>
<feature type="domain" description="Thiamine pyrophosphate enzyme N-terminal TPP-binding" evidence="12">
    <location>
        <begin position="8"/>
        <end position="110"/>
    </location>
</feature>
<dbReference type="AlphaFoldDB" id="A0A654M4D1"/>
<evidence type="ECO:0000256" key="7">
    <source>
        <dbReference type="ARBA" id="ARBA00023239"/>
    </source>
</evidence>
<dbReference type="PROSITE" id="PS00187">
    <property type="entry name" value="TPP_ENZYMES"/>
    <property type="match status" value="1"/>
</dbReference>
<dbReference type="GO" id="GO:0000949">
    <property type="term" value="P:aromatic amino acid family catabolic process to alcohol via Ehrlich pathway"/>
    <property type="evidence" value="ECO:0007669"/>
    <property type="project" value="TreeGrafter"/>
</dbReference>
<evidence type="ECO:0000313" key="13">
    <source>
        <dbReference type="EMBL" id="ALI37349.1"/>
    </source>
</evidence>
<dbReference type="GO" id="GO:0005829">
    <property type="term" value="C:cytosol"/>
    <property type="evidence" value="ECO:0007669"/>
    <property type="project" value="TreeGrafter"/>
</dbReference>
<dbReference type="Pfam" id="PF02776">
    <property type="entry name" value="TPP_enzyme_N"/>
    <property type="match status" value="1"/>
</dbReference>
<dbReference type="GO" id="GO:0000287">
    <property type="term" value="F:magnesium ion binding"/>
    <property type="evidence" value="ECO:0007669"/>
    <property type="project" value="InterPro"/>
</dbReference>
<keyword evidence="13" id="KW-0670">Pyruvate</keyword>
<evidence type="ECO:0000256" key="2">
    <source>
        <dbReference type="ARBA" id="ARBA00007812"/>
    </source>
</evidence>
<evidence type="ECO:0000259" key="12">
    <source>
        <dbReference type="Pfam" id="PF02776"/>
    </source>
</evidence>
<accession>A0A654M4D1</accession>
<evidence type="ECO:0000256" key="4">
    <source>
        <dbReference type="ARBA" id="ARBA00022793"/>
    </source>
</evidence>
<dbReference type="GO" id="GO:0047434">
    <property type="term" value="F:indolepyruvate decarboxylase activity"/>
    <property type="evidence" value="ECO:0007669"/>
    <property type="project" value="UniProtKB-EC"/>
</dbReference>
<dbReference type="Pfam" id="PF00205">
    <property type="entry name" value="TPP_enzyme_M"/>
    <property type="match status" value="1"/>
</dbReference>
<sequence>MESGFISIGQYLIERLYELGIRHIFGVPGDFVLGFYDLLVNSKIKVINMCDEQRAGFAADAYARVNGVGAVCVTYCVGGLKIANPTAGAFAEKSPLIVISGSPGIRERRKDPLLHHKVRDFDTQLRVFNHVTISSTVLDDPQTAAKEIDRVLDSSLQHKRPVYIEIPRDMVSQPLYLDKSRINGKESFSDPEKEKDNSTVLNEALMEVISIIKSSKKLAILAGVELHRYGLQDKLVSIVEKFQIPVASTLSSKSVISEIHPLYLGLYEGAMGHDNVRDYVESSDCLILLGAFVTDLDLGGLPSKIDPANSISITSEKVSIKYHNFEGIRLEDFIRGMADSNEIGGPRRVTNLPYTQKSIQFSAIKGKKITINRLFQCLDSFLKNNMIVLADVGDALFGSTDLVIHNKTEFLSSAYYASMGFAVPASIGAQFANPKLRPLVIVGDGAFQMTGMEISTSYRFNLNPIVLVLDNQGYGTERSILDGHFNDIPMWDYSKILKLIGGGIGYLIETEEQFEDSLLQAERNKESFSILDIRLDRYDKSTALQRLTDSLRKSAI</sequence>
<dbReference type="InterPro" id="IPR012110">
    <property type="entry name" value="PDC/IPDC-like"/>
</dbReference>
<keyword evidence="14" id="KW-1185">Reference proteome</keyword>
<evidence type="ECO:0000259" key="11">
    <source>
        <dbReference type="Pfam" id="PF02775"/>
    </source>
</evidence>
<dbReference type="PIRSF" id="PIRSF036565">
    <property type="entry name" value="Pyruvt_ip_decrb"/>
    <property type="match status" value="1"/>
</dbReference>
<dbReference type="GO" id="GO:0004737">
    <property type="term" value="F:pyruvate decarboxylase activity"/>
    <property type="evidence" value="ECO:0007669"/>
    <property type="project" value="TreeGrafter"/>
</dbReference>
<proteinExistence type="inferred from homology"/>
<evidence type="ECO:0000256" key="6">
    <source>
        <dbReference type="ARBA" id="ARBA00023052"/>
    </source>
</evidence>
<dbReference type="InterPro" id="IPR029061">
    <property type="entry name" value="THDP-binding"/>
</dbReference>
<feature type="domain" description="Thiamine pyrophosphate enzyme central" evidence="10">
    <location>
        <begin position="207"/>
        <end position="322"/>
    </location>
</feature>
<dbReference type="EMBL" id="CP012850">
    <property type="protein sequence ID" value="ALI37349.1"/>
    <property type="molecule type" value="Genomic_DNA"/>
</dbReference>